<dbReference type="eggNOG" id="COG0791">
    <property type="taxonomic scope" value="Bacteria"/>
</dbReference>
<keyword evidence="2" id="KW-0645">Protease</keyword>
<dbReference type="InterPro" id="IPR051794">
    <property type="entry name" value="PG_Endopeptidase_C40"/>
</dbReference>
<dbReference type="AlphaFoldDB" id="B8ENG5"/>
<keyword evidence="4" id="KW-0788">Thiol protease</keyword>
<dbReference type="HOGENOM" id="CLU_016043_13_3_5"/>
<evidence type="ECO:0000259" key="5">
    <source>
        <dbReference type="PROSITE" id="PS51935"/>
    </source>
</evidence>
<dbReference type="STRING" id="395965.Msil_1127"/>
<dbReference type="OrthoDB" id="9813368at2"/>
<dbReference type="PANTHER" id="PTHR47359:SF3">
    <property type="entry name" value="NLP_P60 DOMAIN-CONTAINING PROTEIN-RELATED"/>
    <property type="match status" value="1"/>
</dbReference>
<gene>
    <name evidence="6" type="ordered locus">Msil_1127</name>
</gene>
<sequence length="286" mass="30923">MPFDRRLTPARPDLAAAHLRGQVEADEFVEGVRVSIRTGLADLRPEPAPDVSIDTQALYGETALLYEDREGFGWVQLERDGYVGYLSMAEIGAAGNAASHRVKVNRSFIYPAPNMKLPPIGALPLGARVGVVEAGDSFARLGEGGFVFAAHLSPIEEKESDFVAVAEKLLHTPYLWGGKSSLGLDCSGLVQIALDAAGVKSPRDTDLQEKALGHALPINEDLSGLRRGDLVFWRGHVGIMRDAETLLHANAHHMMVASETLRHARDRILAKAGPPISSIRRLFPAV</sequence>
<feature type="domain" description="NlpC/P60" evidence="5">
    <location>
        <begin position="156"/>
        <end position="283"/>
    </location>
</feature>
<name>B8ENG5_METSB</name>
<dbReference type="KEGG" id="msl:Msil_1127"/>
<dbReference type="GO" id="GO:0006508">
    <property type="term" value="P:proteolysis"/>
    <property type="evidence" value="ECO:0007669"/>
    <property type="project" value="UniProtKB-KW"/>
</dbReference>
<evidence type="ECO:0000256" key="3">
    <source>
        <dbReference type="ARBA" id="ARBA00022801"/>
    </source>
</evidence>
<dbReference type="RefSeq" id="WP_012590166.1">
    <property type="nucleotide sequence ID" value="NC_011666.1"/>
</dbReference>
<evidence type="ECO:0000313" key="7">
    <source>
        <dbReference type="Proteomes" id="UP000002257"/>
    </source>
</evidence>
<evidence type="ECO:0000313" key="6">
    <source>
        <dbReference type="EMBL" id="ACK50096.1"/>
    </source>
</evidence>
<dbReference type="InterPro" id="IPR038765">
    <property type="entry name" value="Papain-like_cys_pep_sf"/>
</dbReference>
<keyword evidence="7" id="KW-1185">Reference proteome</keyword>
<accession>B8ENG5</accession>
<comment type="similarity">
    <text evidence="1">Belongs to the peptidase C40 family.</text>
</comment>
<dbReference type="PROSITE" id="PS51935">
    <property type="entry name" value="NLPC_P60"/>
    <property type="match status" value="1"/>
</dbReference>
<dbReference type="MEROPS" id="C40.001"/>
<protein>
    <submittedName>
        <fullName evidence="6">NLP/P60 protein</fullName>
    </submittedName>
</protein>
<dbReference type="SUPFAM" id="SSF54001">
    <property type="entry name" value="Cysteine proteinases"/>
    <property type="match status" value="1"/>
</dbReference>
<proteinExistence type="inferred from homology"/>
<dbReference type="Gene3D" id="3.90.1720.10">
    <property type="entry name" value="endopeptidase domain like (from Nostoc punctiforme)"/>
    <property type="match status" value="1"/>
</dbReference>
<dbReference type="InterPro" id="IPR041382">
    <property type="entry name" value="SH3_16"/>
</dbReference>
<dbReference type="Proteomes" id="UP000002257">
    <property type="component" value="Chromosome"/>
</dbReference>
<dbReference type="EMBL" id="CP001280">
    <property type="protein sequence ID" value="ACK50096.1"/>
    <property type="molecule type" value="Genomic_DNA"/>
</dbReference>
<reference evidence="6 7" key="1">
    <citation type="journal article" date="2010" name="J. Bacteriol.">
        <title>Complete genome sequence of the aerobic facultative methanotroph Methylocella silvestris BL2.</title>
        <authorList>
            <person name="Chen Y."/>
            <person name="Crombie A."/>
            <person name="Rahman M.T."/>
            <person name="Dedysh S.N."/>
            <person name="Liesack W."/>
            <person name="Stott M.B."/>
            <person name="Alam M."/>
            <person name="Theisen A.R."/>
            <person name="Murrell J.C."/>
            <person name="Dunfield P.F."/>
        </authorList>
    </citation>
    <scope>NUCLEOTIDE SEQUENCE [LARGE SCALE GENOMIC DNA]</scope>
    <source>
        <strain evidence="7">DSM 15510 / CIP 108128 / LMG 27833 / NCIMB 13906 / BL2</strain>
    </source>
</reference>
<evidence type="ECO:0000256" key="1">
    <source>
        <dbReference type="ARBA" id="ARBA00007074"/>
    </source>
</evidence>
<organism evidence="6 7">
    <name type="scientific">Methylocella silvestris (strain DSM 15510 / CIP 108128 / LMG 27833 / NCIMB 13906 / BL2)</name>
    <dbReference type="NCBI Taxonomy" id="395965"/>
    <lineage>
        <taxon>Bacteria</taxon>
        <taxon>Pseudomonadati</taxon>
        <taxon>Pseudomonadota</taxon>
        <taxon>Alphaproteobacteria</taxon>
        <taxon>Hyphomicrobiales</taxon>
        <taxon>Beijerinckiaceae</taxon>
        <taxon>Methylocella</taxon>
    </lineage>
</organism>
<dbReference type="Pfam" id="PF00877">
    <property type="entry name" value="NLPC_P60"/>
    <property type="match status" value="1"/>
</dbReference>
<dbReference type="InterPro" id="IPR000064">
    <property type="entry name" value="NLP_P60_dom"/>
</dbReference>
<dbReference type="PANTHER" id="PTHR47359">
    <property type="entry name" value="PEPTIDOGLYCAN DL-ENDOPEPTIDASE CWLO"/>
    <property type="match status" value="1"/>
</dbReference>
<keyword evidence="3" id="KW-0378">Hydrolase</keyword>
<evidence type="ECO:0000256" key="4">
    <source>
        <dbReference type="ARBA" id="ARBA00022807"/>
    </source>
</evidence>
<dbReference type="GO" id="GO:0008234">
    <property type="term" value="F:cysteine-type peptidase activity"/>
    <property type="evidence" value="ECO:0007669"/>
    <property type="project" value="UniProtKB-KW"/>
</dbReference>
<evidence type="ECO:0000256" key="2">
    <source>
        <dbReference type="ARBA" id="ARBA00022670"/>
    </source>
</evidence>
<dbReference type="Pfam" id="PF18348">
    <property type="entry name" value="SH3_16"/>
    <property type="match status" value="1"/>
</dbReference>